<dbReference type="Proteomes" id="UP000826725">
    <property type="component" value="Chromosome"/>
</dbReference>
<dbReference type="GO" id="GO:0006400">
    <property type="term" value="P:tRNA modification"/>
    <property type="evidence" value="ECO:0007669"/>
    <property type="project" value="InterPro"/>
</dbReference>
<dbReference type="Pfam" id="PF04055">
    <property type="entry name" value="Radical_SAM"/>
    <property type="match status" value="1"/>
</dbReference>
<dbReference type="PANTHER" id="PTHR43837:SF1">
    <property type="entry name" value="RIBOSOMAL PROTEIN US12 METHYLTHIOTRANSFERASE RIMO"/>
    <property type="match status" value="1"/>
</dbReference>
<evidence type="ECO:0000313" key="12">
    <source>
        <dbReference type="EMBL" id="BCL59372.1"/>
    </source>
</evidence>
<dbReference type="PANTHER" id="PTHR43837">
    <property type="entry name" value="RIBOSOMAL PROTEIN S12 METHYLTHIOTRANSFERASE RIMO"/>
    <property type="match status" value="1"/>
</dbReference>
<keyword evidence="1 8" id="KW-0004">4Fe-4S</keyword>
<comment type="catalytic activity">
    <reaction evidence="8">
        <text>L-aspartate(89)-[ribosomal protein uS12]-hydrogen + (sulfur carrier)-SH + AH2 + 2 S-adenosyl-L-methionine = 3-methylsulfanyl-L-aspartate(89)-[ribosomal protein uS12]-hydrogen + (sulfur carrier)-H + 5'-deoxyadenosine + L-methionine + A + S-adenosyl-L-homocysteine + 2 H(+)</text>
        <dbReference type="Rhea" id="RHEA:37087"/>
        <dbReference type="Rhea" id="RHEA-COMP:10460"/>
        <dbReference type="Rhea" id="RHEA-COMP:10461"/>
        <dbReference type="Rhea" id="RHEA-COMP:14737"/>
        <dbReference type="Rhea" id="RHEA-COMP:14739"/>
        <dbReference type="ChEBI" id="CHEBI:13193"/>
        <dbReference type="ChEBI" id="CHEBI:15378"/>
        <dbReference type="ChEBI" id="CHEBI:17319"/>
        <dbReference type="ChEBI" id="CHEBI:17499"/>
        <dbReference type="ChEBI" id="CHEBI:29917"/>
        <dbReference type="ChEBI" id="CHEBI:29961"/>
        <dbReference type="ChEBI" id="CHEBI:57844"/>
        <dbReference type="ChEBI" id="CHEBI:57856"/>
        <dbReference type="ChEBI" id="CHEBI:59789"/>
        <dbReference type="ChEBI" id="CHEBI:64428"/>
        <dbReference type="ChEBI" id="CHEBI:73599"/>
        <dbReference type="EC" id="2.8.4.4"/>
    </reaction>
</comment>
<dbReference type="CDD" id="cd01335">
    <property type="entry name" value="Radical_SAM"/>
    <property type="match status" value="1"/>
</dbReference>
<feature type="domain" description="MTTase N-terminal" evidence="10">
    <location>
        <begin position="2"/>
        <end position="118"/>
    </location>
</feature>
<dbReference type="FunFam" id="3.80.30.20:FF:000001">
    <property type="entry name" value="tRNA-2-methylthio-N(6)-dimethylallyladenosine synthase 2"/>
    <property type="match status" value="1"/>
</dbReference>
<protein>
    <recommendedName>
        <fullName evidence="8">Ribosomal protein uS12 methylthiotransferase RimO</fullName>
        <shortName evidence="8">uS12 MTTase</shortName>
        <shortName evidence="8">uS12 methylthiotransferase</shortName>
        <ecNumber evidence="8">2.8.4.4</ecNumber>
    </recommendedName>
    <alternativeName>
        <fullName evidence="8">Ribosomal protein uS12 (aspartate-C(3))-methylthiotransferase</fullName>
    </alternativeName>
    <alternativeName>
        <fullName evidence="8">Ribosome maturation factor RimO</fullName>
    </alternativeName>
</protein>
<keyword evidence="13" id="KW-1185">Reference proteome</keyword>
<feature type="binding site" evidence="8">
    <location>
        <position position="160"/>
    </location>
    <ligand>
        <name>[4Fe-4S] cluster</name>
        <dbReference type="ChEBI" id="CHEBI:49883"/>
        <label>2</label>
        <note>4Fe-4S-S-AdoMet</note>
    </ligand>
</feature>
<dbReference type="SFLD" id="SFLDS00029">
    <property type="entry name" value="Radical_SAM"/>
    <property type="match status" value="1"/>
</dbReference>
<proteinExistence type="inferred from homology"/>
<dbReference type="SFLD" id="SFLDF00274">
    <property type="entry name" value="ribosomal_protein_S12_methylth"/>
    <property type="match status" value="1"/>
</dbReference>
<feature type="binding site" evidence="8">
    <location>
        <position position="163"/>
    </location>
    <ligand>
        <name>[4Fe-4S] cluster</name>
        <dbReference type="ChEBI" id="CHEBI:49883"/>
        <label>2</label>
        <note>4Fe-4S-S-AdoMet</note>
    </ligand>
</feature>
<evidence type="ECO:0000256" key="4">
    <source>
        <dbReference type="ARBA" id="ARBA00022691"/>
    </source>
</evidence>
<feature type="domain" description="Radical SAM core" evidence="11">
    <location>
        <begin position="142"/>
        <end position="372"/>
    </location>
</feature>
<dbReference type="InterPro" id="IPR020612">
    <property type="entry name" value="Methylthiotransferase_CS"/>
</dbReference>
<dbReference type="Pfam" id="PF18693">
    <property type="entry name" value="TRAM_2"/>
    <property type="match status" value="1"/>
</dbReference>
<keyword evidence="2 8" id="KW-0963">Cytoplasm</keyword>
<keyword evidence="6 8" id="KW-0408">Iron</keyword>
<feature type="binding site" evidence="8">
    <location>
        <position position="156"/>
    </location>
    <ligand>
        <name>[4Fe-4S] cluster</name>
        <dbReference type="ChEBI" id="CHEBI:49883"/>
        <label>2</label>
        <note>4Fe-4S-S-AdoMet</note>
    </ligand>
</feature>
<dbReference type="AlphaFoldDB" id="A0A8D5FT42"/>
<feature type="domain" description="TRAM" evidence="9">
    <location>
        <begin position="375"/>
        <end position="443"/>
    </location>
</feature>
<dbReference type="NCBIfam" id="TIGR00089">
    <property type="entry name" value="MiaB/RimO family radical SAM methylthiotransferase"/>
    <property type="match status" value="1"/>
</dbReference>
<keyword evidence="4 8" id="KW-0949">S-adenosyl-L-methionine</keyword>
<dbReference type="GO" id="GO:0051539">
    <property type="term" value="F:4 iron, 4 sulfur cluster binding"/>
    <property type="evidence" value="ECO:0007669"/>
    <property type="project" value="UniProtKB-UniRule"/>
</dbReference>
<evidence type="ECO:0000313" key="13">
    <source>
        <dbReference type="Proteomes" id="UP000826725"/>
    </source>
</evidence>
<evidence type="ECO:0000256" key="1">
    <source>
        <dbReference type="ARBA" id="ARBA00022485"/>
    </source>
</evidence>
<dbReference type="RefSeq" id="WP_228855605.1">
    <property type="nucleotide sequence ID" value="NZ_AP024086.1"/>
</dbReference>
<dbReference type="PROSITE" id="PS51449">
    <property type="entry name" value="MTTASE_N"/>
    <property type="match status" value="1"/>
</dbReference>
<keyword evidence="3 8" id="KW-0808">Transferase</keyword>
<evidence type="ECO:0000259" key="11">
    <source>
        <dbReference type="PROSITE" id="PS51918"/>
    </source>
</evidence>
<evidence type="ECO:0000256" key="7">
    <source>
        <dbReference type="ARBA" id="ARBA00023014"/>
    </source>
</evidence>
<name>A0A8D5FT42_9BACT</name>
<dbReference type="NCBIfam" id="TIGR01125">
    <property type="entry name" value="30S ribosomal protein S12 methylthiotransferase RimO"/>
    <property type="match status" value="1"/>
</dbReference>
<dbReference type="InterPro" id="IPR006638">
    <property type="entry name" value="Elp3/MiaA/NifB-like_rSAM"/>
</dbReference>
<evidence type="ECO:0000256" key="6">
    <source>
        <dbReference type="ARBA" id="ARBA00023004"/>
    </source>
</evidence>
<dbReference type="GO" id="GO:0103039">
    <property type="term" value="F:protein methylthiotransferase activity"/>
    <property type="evidence" value="ECO:0007669"/>
    <property type="project" value="UniProtKB-EC"/>
</dbReference>
<feature type="binding site" evidence="8">
    <location>
        <position position="11"/>
    </location>
    <ligand>
        <name>[4Fe-4S] cluster</name>
        <dbReference type="ChEBI" id="CHEBI:49883"/>
        <label>1</label>
    </ligand>
</feature>
<feature type="binding site" evidence="8">
    <location>
        <position position="81"/>
    </location>
    <ligand>
        <name>[4Fe-4S] cluster</name>
        <dbReference type="ChEBI" id="CHEBI:49883"/>
        <label>1</label>
    </ligand>
</feature>
<reference evidence="12" key="1">
    <citation type="submission" date="2020-09" db="EMBL/GenBank/DDBJ databases">
        <title>Desulfogranum mesoprofundum gen. nov., sp. nov., a novel mesophilic, sulfate-reducing chemolithoautotroph isolated from a deep-sea hydrothermal vent chimney in the Suiyo Seamount.</title>
        <authorList>
            <person name="Hashimoto Y."/>
            <person name="Nakagawa S."/>
        </authorList>
    </citation>
    <scope>NUCLEOTIDE SEQUENCE</scope>
    <source>
        <strain evidence="12">KT2</strain>
    </source>
</reference>
<dbReference type="PROSITE" id="PS51918">
    <property type="entry name" value="RADICAL_SAM"/>
    <property type="match status" value="1"/>
</dbReference>
<dbReference type="InterPro" id="IPR007197">
    <property type="entry name" value="rSAM"/>
</dbReference>
<gene>
    <name evidence="8 12" type="primary">rimO</name>
    <name evidence="12" type="ORF">DGMP_00650</name>
</gene>
<evidence type="ECO:0000256" key="3">
    <source>
        <dbReference type="ARBA" id="ARBA00022679"/>
    </source>
</evidence>
<dbReference type="PROSITE" id="PS50926">
    <property type="entry name" value="TRAM"/>
    <property type="match status" value="1"/>
</dbReference>
<feature type="binding site" evidence="8">
    <location>
        <position position="47"/>
    </location>
    <ligand>
        <name>[4Fe-4S] cluster</name>
        <dbReference type="ChEBI" id="CHEBI:49883"/>
        <label>1</label>
    </ligand>
</feature>
<dbReference type="InterPro" id="IPR005840">
    <property type="entry name" value="Ribosomal_uS12_MeSTrfase_RimO"/>
</dbReference>
<dbReference type="EMBL" id="AP024086">
    <property type="protein sequence ID" value="BCL59372.1"/>
    <property type="molecule type" value="Genomic_DNA"/>
</dbReference>
<keyword evidence="12" id="KW-0689">Ribosomal protein</keyword>
<sequence length="451" mass="50338">MPSFNLISLGCAKNLVDSEIMLGCLTAGGWDFAESPEESDLLLLNTCGFIEPAVEEAIEEILELVKIKAQFPEKKLVVVGCLVQRYREKLATSLPEVDLFIGTEGAAKIADLVAPLFDGRESPPVVLLERMIMNSSLPRLISTPGARAWLKITEGCDNRCAYCMIPSIRGNLRSRTVEDLVAEAQNLERRGIKELSLIAQDSTAYGNDLGQGTNLVQLVRELLLHTSVPWLRLLYLYPSGITDELLELISANPRVVPYLDIPFQHVNDRILKNMNRRYGRNELHLILGKIRKEIPDIAIRTTFLVGFPGETEKEFMEIESFLREEMIDHVGVFSYANEEGCPSEKYDGQLSQDEKKRRCDHILALQADLSRDIQQKYVGRVEPVLVEGVSRETELLLEGRTRYQAPEVDGCVYINEGEANAGDIVHVRISSAQVYDLVGGIVGGDDTVSDF</sequence>
<comment type="cofactor">
    <cofactor evidence="8">
        <name>[4Fe-4S] cluster</name>
        <dbReference type="ChEBI" id="CHEBI:49883"/>
    </cofactor>
    <text evidence="8">Binds 2 [4Fe-4S] clusters. One cluster is coordinated with 3 cysteines and an exchangeable S-adenosyl-L-methionine.</text>
</comment>
<dbReference type="GO" id="GO:0005840">
    <property type="term" value="C:ribosome"/>
    <property type="evidence" value="ECO:0007669"/>
    <property type="project" value="UniProtKB-KW"/>
</dbReference>
<comment type="function">
    <text evidence="8">Catalyzes the methylthiolation of an aspartic acid residue of ribosomal protein uS12.</text>
</comment>
<comment type="subcellular location">
    <subcellularLocation>
        <location evidence="8">Cytoplasm</location>
    </subcellularLocation>
</comment>
<dbReference type="KEGG" id="dbk:DGMP_00650"/>
<dbReference type="Pfam" id="PF00919">
    <property type="entry name" value="UPF0004"/>
    <property type="match status" value="1"/>
</dbReference>
<dbReference type="SMART" id="SM00729">
    <property type="entry name" value="Elp3"/>
    <property type="match status" value="1"/>
</dbReference>
<dbReference type="PROSITE" id="PS01278">
    <property type="entry name" value="MTTASE_RADICAL"/>
    <property type="match status" value="1"/>
</dbReference>
<accession>A0A8D5FT42</accession>
<dbReference type="HAMAP" id="MF_01865">
    <property type="entry name" value="MTTase_RimO"/>
    <property type="match status" value="1"/>
</dbReference>
<dbReference type="GO" id="GO:0035599">
    <property type="term" value="F:aspartic acid methylthiotransferase activity"/>
    <property type="evidence" value="ECO:0007669"/>
    <property type="project" value="TreeGrafter"/>
</dbReference>
<keyword evidence="12" id="KW-0687">Ribonucleoprotein</keyword>
<dbReference type="GO" id="GO:0046872">
    <property type="term" value="F:metal ion binding"/>
    <property type="evidence" value="ECO:0007669"/>
    <property type="project" value="UniProtKB-KW"/>
</dbReference>
<dbReference type="SFLD" id="SFLDG01082">
    <property type="entry name" value="B12-binding_domain_containing"/>
    <property type="match status" value="1"/>
</dbReference>
<dbReference type="SFLD" id="SFLDG01061">
    <property type="entry name" value="methylthiotransferase"/>
    <property type="match status" value="1"/>
</dbReference>
<evidence type="ECO:0000259" key="10">
    <source>
        <dbReference type="PROSITE" id="PS51449"/>
    </source>
</evidence>
<evidence type="ECO:0000256" key="2">
    <source>
        <dbReference type="ARBA" id="ARBA00022490"/>
    </source>
</evidence>
<organism evidence="12 13">
    <name type="scientific">Desulfomarina profundi</name>
    <dbReference type="NCBI Taxonomy" id="2772557"/>
    <lineage>
        <taxon>Bacteria</taxon>
        <taxon>Pseudomonadati</taxon>
        <taxon>Thermodesulfobacteriota</taxon>
        <taxon>Desulfobulbia</taxon>
        <taxon>Desulfobulbales</taxon>
        <taxon>Desulfobulbaceae</taxon>
        <taxon>Desulfomarina</taxon>
    </lineage>
</organism>
<keyword evidence="5 8" id="KW-0479">Metal-binding</keyword>
<dbReference type="InterPro" id="IPR002792">
    <property type="entry name" value="TRAM_dom"/>
</dbReference>
<dbReference type="InterPro" id="IPR005839">
    <property type="entry name" value="Methylthiotransferase"/>
</dbReference>
<dbReference type="GO" id="GO:0005829">
    <property type="term" value="C:cytosol"/>
    <property type="evidence" value="ECO:0007669"/>
    <property type="project" value="TreeGrafter"/>
</dbReference>
<evidence type="ECO:0000259" key="9">
    <source>
        <dbReference type="PROSITE" id="PS50926"/>
    </source>
</evidence>
<comment type="similarity">
    <text evidence="8">Belongs to the methylthiotransferase family. RimO subfamily.</text>
</comment>
<dbReference type="InterPro" id="IPR013848">
    <property type="entry name" value="Methylthiotransferase_N"/>
</dbReference>
<evidence type="ECO:0000256" key="5">
    <source>
        <dbReference type="ARBA" id="ARBA00022723"/>
    </source>
</evidence>
<keyword evidence="7 8" id="KW-0411">Iron-sulfur</keyword>
<dbReference type="EC" id="2.8.4.4" evidence="8"/>
<evidence type="ECO:0000256" key="8">
    <source>
        <dbReference type="HAMAP-Rule" id="MF_01865"/>
    </source>
</evidence>